<gene>
    <name evidence="7" type="primary">nagA</name>
    <name evidence="7" type="ORF">PGH26_15290</name>
</gene>
<keyword evidence="3 5" id="KW-0378">Hydrolase</keyword>
<evidence type="ECO:0000259" key="6">
    <source>
        <dbReference type="Pfam" id="PF01979"/>
    </source>
</evidence>
<dbReference type="GO" id="GO:0008448">
    <property type="term" value="F:N-acetylglucosamine-6-phosphate deacetylase activity"/>
    <property type="evidence" value="ECO:0007669"/>
    <property type="project" value="UniProtKB-EC"/>
</dbReference>
<dbReference type="SUPFAM" id="SSF51556">
    <property type="entry name" value="Metallo-dependent hydrolases"/>
    <property type="match status" value="1"/>
</dbReference>
<keyword evidence="8" id="KW-1185">Reference proteome</keyword>
<comment type="similarity">
    <text evidence="1 5">Belongs to the metallo-dependent hydrolases superfamily. NagA family.</text>
</comment>
<proteinExistence type="inferred from homology"/>
<evidence type="ECO:0000256" key="5">
    <source>
        <dbReference type="PIRNR" id="PIRNR038994"/>
    </source>
</evidence>
<dbReference type="InterPro" id="IPR011059">
    <property type="entry name" value="Metal-dep_hydrolase_composite"/>
</dbReference>
<sequence length="387" mass="40874">MAHTILLTNGTVVTPEGILEKGEVFIEDGMIQEVGTSIKRQANQQIDAQGGYVLPGFIDMHIHGASGADVMDATEEALQTMADVLPKEGTTSFLATSMTQAPGAIEAALKNAAAFTTKPGQAQMLGVHLEGPFVSPKRAGAQPIEYICPPDAEQFDAWQKAAEGKIRMVTLAPEEENGMSFIRKLAAEGIVASMGHTNATIAQMEEAAEAGAVQATHLYNQMSPFHHREPGAIGGALLVDELCAEVIADFIHSHPKAVELAYRVKGADRLILITDAMRAKGLEPGEYDLGGQPVHVTETDARLSDGTLAGSILTMEHAVKNVVRTLGISPLDVAKVSSGNAARQLGLAKKGSLIAGNDADIVILDKEWTVMHTICGGVIGYEHNGKS</sequence>
<dbReference type="PIRSF" id="PIRSF038994">
    <property type="entry name" value="NagA"/>
    <property type="match status" value="1"/>
</dbReference>
<keyword evidence="2" id="KW-0479">Metal-binding</keyword>
<dbReference type="CDD" id="cd00854">
    <property type="entry name" value="NagA"/>
    <property type="match status" value="1"/>
</dbReference>
<name>A0ABZ0KX93_9BACL</name>
<keyword evidence="4 5" id="KW-0119">Carbohydrate metabolism</keyword>
<dbReference type="InterPro" id="IPR006680">
    <property type="entry name" value="Amidohydro-rel"/>
</dbReference>
<evidence type="ECO:0000256" key="2">
    <source>
        <dbReference type="ARBA" id="ARBA00022723"/>
    </source>
</evidence>
<dbReference type="Pfam" id="PF01979">
    <property type="entry name" value="Amidohydro_1"/>
    <property type="match status" value="1"/>
</dbReference>
<organism evidence="7 8">
    <name type="scientific">Sporosarcina jeotgali</name>
    <dbReference type="NCBI Taxonomy" id="3020056"/>
    <lineage>
        <taxon>Bacteria</taxon>
        <taxon>Bacillati</taxon>
        <taxon>Bacillota</taxon>
        <taxon>Bacilli</taxon>
        <taxon>Bacillales</taxon>
        <taxon>Caryophanaceae</taxon>
        <taxon>Sporosarcina</taxon>
    </lineage>
</organism>
<evidence type="ECO:0000256" key="1">
    <source>
        <dbReference type="ARBA" id="ARBA00010716"/>
    </source>
</evidence>
<evidence type="ECO:0000256" key="3">
    <source>
        <dbReference type="ARBA" id="ARBA00022801"/>
    </source>
</evidence>
<evidence type="ECO:0000313" key="7">
    <source>
        <dbReference type="EMBL" id="WOV84208.1"/>
    </source>
</evidence>
<dbReference type="InterPro" id="IPR003764">
    <property type="entry name" value="GlcNAc_6-P_deAcase"/>
</dbReference>
<dbReference type="Gene3D" id="2.30.40.10">
    <property type="entry name" value="Urease, subunit C, domain 1"/>
    <property type="match status" value="1"/>
</dbReference>
<dbReference type="RefSeq" id="WP_323691865.1">
    <property type="nucleotide sequence ID" value="NZ_CP116341.1"/>
</dbReference>
<reference evidence="7 8" key="1">
    <citation type="submission" date="2023-01" db="EMBL/GenBank/DDBJ databases">
        <title>Sporosarcina sp. nov., isolated from Korean tranditional fermented seafood 'Jeotgal'.</title>
        <authorList>
            <person name="Yang A.-I."/>
        </authorList>
    </citation>
    <scope>NUCLEOTIDE SEQUENCE [LARGE SCALE GENOMIC DNA]</scope>
    <source>
        <strain evidence="7 8">B2O-1</strain>
    </source>
</reference>
<dbReference type="EMBL" id="CP116341">
    <property type="protein sequence ID" value="WOV84208.1"/>
    <property type="molecule type" value="Genomic_DNA"/>
</dbReference>
<evidence type="ECO:0000256" key="4">
    <source>
        <dbReference type="ARBA" id="ARBA00023277"/>
    </source>
</evidence>
<evidence type="ECO:0000313" key="8">
    <source>
        <dbReference type="Proteomes" id="UP001303532"/>
    </source>
</evidence>
<dbReference type="PANTHER" id="PTHR11113">
    <property type="entry name" value="N-ACETYLGLUCOSAMINE-6-PHOSPHATE DEACETYLASE"/>
    <property type="match status" value="1"/>
</dbReference>
<dbReference type="Gene3D" id="3.20.20.140">
    <property type="entry name" value="Metal-dependent hydrolases"/>
    <property type="match status" value="1"/>
</dbReference>
<accession>A0ABZ0KX93</accession>
<feature type="domain" description="Amidohydrolase-related" evidence="6">
    <location>
        <begin position="52"/>
        <end position="377"/>
    </location>
</feature>
<dbReference type="EC" id="3.5.1.25" evidence="7"/>
<dbReference type="PANTHER" id="PTHR11113:SF14">
    <property type="entry name" value="N-ACETYLGLUCOSAMINE-6-PHOSPHATE DEACETYLASE"/>
    <property type="match status" value="1"/>
</dbReference>
<dbReference type="Proteomes" id="UP001303532">
    <property type="component" value="Chromosome"/>
</dbReference>
<dbReference type="InterPro" id="IPR032466">
    <property type="entry name" value="Metal_Hydrolase"/>
</dbReference>
<dbReference type="SUPFAM" id="SSF51338">
    <property type="entry name" value="Composite domain of metallo-dependent hydrolases"/>
    <property type="match status" value="1"/>
</dbReference>
<dbReference type="NCBIfam" id="TIGR00221">
    <property type="entry name" value="nagA"/>
    <property type="match status" value="1"/>
</dbReference>
<protein>
    <submittedName>
        <fullName evidence="7">N-acetylglucosamine-6-phosphate deacetylase</fullName>
        <ecNumber evidence="7">3.5.1.25</ecNumber>
    </submittedName>
</protein>